<dbReference type="Proteomes" id="UP000796880">
    <property type="component" value="Unassembled WGS sequence"/>
</dbReference>
<gene>
    <name evidence="1" type="ORF">FNV43_RR16397</name>
</gene>
<comment type="caution">
    <text evidence="1">The sequence shown here is derived from an EMBL/GenBank/DDBJ whole genome shotgun (WGS) entry which is preliminary data.</text>
</comment>
<reference evidence="1" key="1">
    <citation type="submission" date="2020-03" db="EMBL/GenBank/DDBJ databases">
        <title>A high-quality chromosome-level genome assembly of a woody plant with both climbing and erect habits, Rhamnella rubrinervis.</title>
        <authorList>
            <person name="Lu Z."/>
            <person name="Yang Y."/>
            <person name="Zhu X."/>
            <person name="Sun Y."/>
        </authorList>
    </citation>
    <scope>NUCLEOTIDE SEQUENCE</scope>
    <source>
        <strain evidence="1">BYM</strain>
        <tissue evidence="1">Leaf</tissue>
    </source>
</reference>
<keyword evidence="2" id="KW-1185">Reference proteome</keyword>
<name>A0A8K0GYR1_9ROSA</name>
<dbReference type="OrthoDB" id="1905685at2759"/>
<dbReference type="EMBL" id="VOIH02000007">
    <property type="protein sequence ID" value="KAF3442481.1"/>
    <property type="molecule type" value="Genomic_DNA"/>
</dbReference>
<accession>A0A8K0GYR1</accession>
<evidence type="ECO:0000313" key="1">
    <source>
        <dbReference type="EMBL" id="KAF3442481.1"/>
    </source>
</evidence>
<proteinExistence type="predicted"/>
<evidence type="ECO:0000313" key="2">
    <source>
        <dbReference type="Proteomes" id="UP000796880"/>
    </source>
</evidence>
<sequence length="166" mass="18489">MNVGLGVGPPSWDVQSDHLWKRICTTHFPSLSNLQLITTTNPAVSYRQLYAIAYASSKRRLKTPSKPHLSLQDLIFAVNISTTKSNRRRWRYLATHSKPIETVSFSPAAEGWFSEELPSPGCCSSAVASGIVADLKVGFCRRRESSDGKVTIERVSLGILRVVDWR</sequence>
<protein>
    <submittedName>
        <fullName evidence="1">Uncharacterized protein</fullName>
    </submittedName>
</protein>
<organism evidence="1 2">
    <name type="scientific">Rhamnella rubrinervis</name>
    <dbReference type="NCBI Taxonomy" id="2594499"/>
    <lineage>
        <taxon>Eukaryota</taxon>
        <taxon>Viridiplantae</taxon>
        <taxon>Streptophyta</taxon>
        <taxon>Embryophyta</taxon>
        <taxon>Tracheophyta</taxon>
        <taxon>Spermatophyta</taxon>
        <taxon>Magnoliopsida</taxon>
        <taxon>eudicotyledons</taxon>
        <taxon>Gunneridae</taxon>
        <taxon>Pentapetalae</taxon>
        <taxon>rosids</taxon>
        <taxon>fabids</taxon>
        <taxon>Rosales</taxon>
        <taxon>Rhamnaceae</taxon>
        <taxon>rhamnoid group</taxon>
        <taxon>Rhamneae</taxon>
        <taxon>Rhamnella</taxon>
    </lineage>
</organism>
<dbReference type="AlphaFoldDB" id="A0A8K0GYR1"/>